<name>A0A7G2CT50_9TRYP</name>
<gene>
    <name evidence="2" type="ORF">ADEAN_000999300</name>
</gene>
<protein>
    <submittedName>
        <fullName evidence="2">Uncharacterized protein</fullName>
    </submittedName>
</protein>
<accession>A0A7G2CT50</accession>
<proteinExistence type="predicted"/>
<feature type="compositionally biased region" description="Polar residues" evidence="1">
    <location>
        <begin position="153"/>
        <end position="173"/>
    </location>
</feature>
<dbReference type="EMBL" id="LR877170">
    <property type="protein sequence ID" value="CAD2222449.1"/>
    <property type="molecule type" value="Genomic_DNA"/>
</dbReference>
<feature type="compositionally biased region" description="Polar residues" evidence="1">
    <location>
        <begin position="109"/>
        <end position="134"/>
    </location>
</feature>
<dbReference type="AlphaFoldDB" id="A0A7G2CT50"/>
<evidence type="ECO:0000313" key="2">
    <source>
        <dbReference type="EMBL" id="CAD2222449.1"/>
    </source>
</evidence>
<evidence type="ECO:0000256" key="1">
    <source>
        <dbReference type="SAM" id="MobiDB-lite"/>
    </source>
</evidence>
<sequence length="213" mass="23743">MNTNNNNIGPGTYYRANAPVNGPAYTFPVTSHLTDNHHHQNNNIGPGTYYRSEHKMEGPSYSFPTVSHLHNNHHNNNGVGPGTYYRSERPASGPSYSFPVTTHISHQNNLKDSSRTFPQSPTNYTGLQKSSQEVTPGPGHYHSSARQERSMWIPTSNVAASSSFPKAPTSYSKENPKTVKNSDNKKNKSEKKTDEKATLQKLKDFGYPVHEEL</sequence>
<dbReference type="VEuPathDB" id="TriTrypDB:ADEAN_000999300"/>
<feature type="compositionally biased region" description="Basic and acidic residues" evidence="1">
    <location>
        <begin position="174"/>
        <end position="213"/>
    </location>
</feature>
<feature type="region of interest" description="Disordered" evidence="1">
    <location>
        <begin position="109"/>
        <end position="213"/>
    </location>
</feature>
<keyword evidence="3" id="KW-1185">Reference proteome</keyword>
<organism evidence="2 3">
    <name type="scientific">Angomonas deanei</name>
    <dbReference type="NCBI Taxonomy" id="59799"/>
    <lineage>
        <taxon>Eukaryota</taxon>
        <taxon>Discoba</taxon>
        <taxon>Euglenozoa</taxon>
        <taxon>Kinetoplastea</taxon>
        <taxon>Metakinetoplastina</taxon>
        <taxon>Trypanosomatida</taxon>
        <taxon>Trypanosomatidae</taxon>
        <taxon>Strigomonadinae</taxon>
        <taxon>Angomonas</taxon>
    </lineage>
</organism>
<dbReference type="Proteomes" id="UP000515908">
    <property type="component" value="Chromosome 26"/>
</dbReference>
<reference evidence="2 3" key="1">
    <citation type="submission" date="2020-08" db="EMBL/GenBank/DDBJ databases">
        <authorList>
            <person name="Newling K."/>
            <person name="Davey J."/>
            <person name="Forrester S."/>
        </authorList>
    </citation>
    <scope>NUCLEOTIDE SEQUENCE [LARGE SCALE GENOMIC DNA]</scope>
    <source>
        <strain evidence="3">Crithidia deanei Carvalho (ATCC PRA-265)</strain>
    </source>
</reference>
<evidence type="ECO:0000313" key="3">
    <source>
        <dbReference type="Proteomes" id="UP000515908"/>
    </source>
</evidence>